<dbReference type="Pfam" id="PF09416">
    <property type="entry name" value="UPF1_Zn_bind"/>
    <property type="match status" value="1"/>
</dbReference>
<dbReference type="GO" id="GO:0005524">
    <property type="term" value="F:ATP binding"/>
    <property type="evidence" value="ECO:0007669"/>
    <property type="project" value="InterPro"/>
</dbReference>
<sequence length="126" mass="14010">MMGRSVASRWTCRSTRPVTAAFMSRVRSCYATSARSGSRTSAAARPGRIVNHLMRAKHREVTLHGDEPLGETTTKCWAIQGSKGIQASKRTRQKRIRVAGLLVDVTFCTSPFNQSCVFRMLHIIVT</sequence>
<dbReference type="GO" id="GO:0003724">
    <property type="term" value="F:RNA helicase activity"/>
    <property type="evidence" value="ECO:0007669"/>
    <property type="project" value="InterPro"/>
</dbReference>
<dbReference type="InterPro" id="IPR018999">
    <property type="entry name" value="UPF1_CH/ZBD"/>
</dbReference>
<evidence type="ECO:0000313" key="2">
    <source>
        <dbReference type="EMBL" id="CAG6580494.1"/>
    </source>
</evidence>
<accession>A0A8D8NWX2</accession>
<dbReference type="GO" id="GO:0000184">
    <property type="term" value="P:nuclear-transcribed mRNA catabolic process, nonsense-mediated decay"/>
    <property type="evidence" value="ECO:0007669"/>
    <property type="project" value="InterPro"/>
</dbReference>
<evidence type="ECO:0000259" key="1">
    <source>
        <dbReference type="Pfam" id="PF09416"/>
    </source>
</evidence>
<dbReference type="EMBL" id="HBUE01198636">
    <property type="protein sequence ID" value="CAG6528743.1"/>
    <property type="molecule type" value="Transcribed_RNA"/>
</dbReference>
<proteinExistence type="predicted"/>
<dbReference type="AlphaFoldDB" id="A0A8D8NWX2"/>
<organism evidence="2">
    <name type="scientific">Culex pipiens</name>
    <name type="common">House mosquito</name>
    <dbReference type="NCBI Taxonomy" id="7175"/>
    <lineage>
        <taxon>Eukaryota</taxon>
        <taxon>Metazoa</taxon>
        <taxon>Ecdysozoa</taxon>
        <taxon>Arthropoda</taxon>
        <taxon>Hexapoda</taxon>
        <taxon>Insecta</taxon>
        <taxon>Pterygota</taxon>
        <taxon>Neoptera</taxon>
        <taxon>Endopterygota</taxon>
        <taxon>Diptera</taxon>
        <taxon>Nematocera</taxon>
        <taxon>Culicoidea</taxon>
        <taxon>Culicidae</taxon>
        <taxon>Culicinae</taxon>
        <taxon>Culicini</taxon>
        <taxon>Culex</taxon>
        <taxon>Culex</taxon>
    </lineage>
</organism>
<dbReference type="GO" id="GO:0008270">
    <property type="term" value="F:zinc ion binding"/>
    <property type="evidence" value="ECO:0007669"/>
    <property type="project" value="InterPro"/>
</dbReference>
<dbReference type="GO" id="GO:0003723">
    <property type="term" value="F:RNA binding"/>
    <property type="evidence" value="ECO:0007669"/>
    <property type="project" value="InterPro"/>
</dbReference>
<feature type="domain" description="Upf1" evidence="1">
    <location>
        <begin position="45"/>
        <end position="79"/>
    </location>
</feature>
<dbReference type="EMBL" id="HBUE01304710">
    <property type="protein sequence ID" value="CAG6580494.1"/>
    <property type="molecule type" value="Transcribed_RNA"/>
</dbReference>
<dbReference type="GO" id="GO:0005737">
    <property type="term" value="C:cytoplasm"/>
    <property type="evidence" value="ECO:0007669"/>
    <property type="project" value="InterPro"/>
</dbReference>
<reference evidence="2" key="1">
    <citation type="submission" date="2021-05" db="EMBL/GenBank/DDBJ databases">
        <authorList>
            <person name="Alioto T."/>
            <person name="Alioto T."/>
            <person name="Gomez Garrido J."/>
        </authorList>
    </citation>
    <scope>NUCLEOTIDE SEQUENCE</scope>
</reference>
<name>A0A8D8NWX2_CULPI</name>
<protein>
    <submittedName>
        <fullName evidence="2">Regulator of nonsense transcripts 1 homolog</fullName>
    </submittedName>
</protein>